<evidence type="ECO:0000256" key="1">
    <source>
        <dbReference type="ARBA" id="ARBA00022676"/>
    </source>
</evidence>
<dbReference type="PANTHER" id="PTHR34106">
    <property type="entry name" value="GLYCOSIDASE"/>
    <property type="match status" value="1"/>
</dbReference>
<proteinExistence type="inferred from homology"/>
<evidence type="ECO:0000313" key="5">
    <source>
        <dbReference type="EMBL" id="ASU31942.1"/>
    </source>
</evidence>
<name>A0A223NPU8_9SPHI</name>
<keyword evidence="1" id="KW-0328">Glycosyltransferase</keyword>
<keyword evidence="6" id="KW-1185">Reference proteome</keyword>
<gene>
    <name evidence="5" type="ORF">MuYL_0039</name>
</gene>
<dbReference type="SUPFAM" id="SSF75005">
    <property type="entry name" value="Arabinanase/levansucrase/invertase"/>
    <property type="match status" value="1"/>
</dbReference>
<feature type="chain" id="PRO_5012894862" evidence="4">
    <location>
        <begin position="24"/>
        <end position="389"/>
    </location>
</feature>
<dbReference type="Proteomes" id="UP000215002">
    <property type="component" value="Chromosome"/>
</dbReference>
<dbReference type="PIRSF" id="PIRSF016202">
    <property type="entry name" value="PH1107"/>
    <property type="match status" value="1"/>
</dbReference>
<dbReference type="CDD" id="cd18610">
    <property type="entry name" value="GH130_BT3780-like"/>
    <property type="match status" value="1"/>
</dbReference>
<dbReference type="Pfam" id="PF04041">
    <property type="entry name" value="Glyco_hydro_130"/>
    <property type="match status" value="1"/>
</dbReference>
<dbReference type="KEGG" id="muc:MuYL_0039"/>
<dbReference type="AlphaFoldDB" id="A0A223NPU8"/>
<evidence type="ECO:0000256" key="2">
    <source>
        <dbReference type="ARBA" id="ARBA00022679"/>
    </source>
</evidence>
<evidence type="ECO:0000256" key="3">
    <source>
        <dbReference type="ARBA" id="ARBA00024356"/>
    </source>
</evidence>
<dbReference type="GO" id="GO:0016757">
    <property type="term" value="F:glycosyltransferase activity"/>
    <property type="evidence" value="ECO:0007669"/>
    <property type="project" value="UniProtKB-KW"/>
</dbReference>
<protein>
    <submittedName>
        <fullName evidence="5">Uncharacterized protein</fullName>
    </submittedName>
</protein>
<accession>A0A223NPU8</accession>
<dbReference type="InterPro" id="IPR023296">
    <property type="entry name" value="Glyco_hydro_beta-prop_sf"/>
</dbReference>
<dbReference type="RefSeq" id="WP_094568603.1">
    <property type="nucleotide sequence ID" value="NZ_CP022743.1"/>
</dbReference>
<sequence>MKQQFRKLTGLFILLLFSQICFGQGQATNILPDWAFGGFVRPEGVNPIISPKPASKFYDPMSKALISWEANDTFNPAATVRDGKIVVLYRSEDKTGMQIGTRTSRLGYAVSNDGLHFNRKTQPVLFPGNDSQKAYEWPGGCEDPRVAVTENGTYVVFYTQWNRKTPRLGVATSKDLVNWTKHGPIFQDAYKGKFFNIASKSASILTRIKGDRQVIAKINGKYFLYWGEEHVYGATSNNLVDWAPLIDETGALKILASPRKGSFDSDLTECGPPAILTAQGIVLLYNGKNHPGDGGDKRFNGNSYCAGQMLFDKNDPEKYVTRLDVPFLRPMQPFEKSGQYVNGTVFIEGMAWFKHKWYLYYGCADSRVGVAVYDPAKPAPPDPVTAAAE</sequence>
<dbReference type="OrthoDB" id="2534034at2"/>
<keyword evidence="2" id="KW-0808">Transferase</keyword>
<organism evidence="5 6">
    <name type="scientific">Mucilaginibacter xinganensis</name>
    <dbReference type="NCBI Taxonomy" id="1234841"/>
    <lineage>
        <taxon>Bacteria</taxon>
        <taxon>Pseudomonadati</taxon>
        <taxon>Bacteroidota</taxon>
        <taxon>Sphingobacteriia</taxon>
        <taxon>Sphingobacteriales</taxon>
        <taxon>Sphingobacteriaceae</taxon>
        <taxon>Mucilaginibacter</taxon>
    </lineage>
</organism>
<feature type="signal peptide" evidence="4">
    <location>
        <begin position="1"/>
        <end position="23"/>
    </location>
</feature>
<keyword evidence="4" id="KW-0732">Signal</keyword>
<dbReference type="PANTHER" id="PTHR34106:SF5">
    <property type="entry name" value="GLYCOSIDASE"/>
    <property type="match status" value="1"/>
</dbReference>
<dbReference type="EMBL" id="CP022743">
    <property type="protein sequence ID" value="ASU31942.1"/>
    <property type="molecule type" value="Genomic_DNA"/>
</dbReference>
<evidence type="ECO:0000256" key="4">
    <source>
        <dbReference type="SAM" id="SignalP"/>
    </source>
</evidence>
<dbReference type="Gene3D" id="2.115.10.20">
    <property type="entry name" value="Glycosyl hydrolase domain, family 43"/>
    <property type="match status" value="1"/>
</dbReference>
<dbReference type="InterPro" id="IPR007184">
    <property type="entry name" value="Mannoside_phosphorylase"/>
</dbReference>
<comment type="similarity">
    <text evidence="3">Belongs to the glycosyl hydrolase 130 family.</text>
</comment>
<evidence type="ECO:0000313" key="6">
    <source>
        <dbReference type="Proteomes" id="UP000215002"/>
    </source>
</evidence>
<reference evidence="5 6" key="1">
    <citation type="submission" date="2017-08" db="EMBL/GenBank/DDBJ databases">
        <title>Complete genome sequence of Mucilaginibacter sp. strain BJC16-A31.</title>
        <authorList>
            <consortium name="Henan University of Science and Technology"/>
            <person name="You X."/>
        </authorList>
    </citation>
    <scope>NUCLEOTIDE SEQUENCE [LARGE SCALE GENOMIC DNA]</scope>
    <source>
        <strain evidence="5 6">BJC16-A31</strain>
    </source>
</reference>